<dbReference type="AlphaFoldDB" id="A0A2T2X7Q3"/>
<dbReference type="PROSITE" id="PS01031">
    <property type="entry name" value="SHSP"/>
    <property type="match status" value="1"/>
</dbReference>
<dbReference type="SUPFAM" id="SSF49764">
    <property type="entry name" value="HSP20-like chaperones"/>
    <property type="match status" value="1"/>
</dbReference>
<dbReference type="InterPro" id="IPR008978">
    <property type="entry name" value="HSP20-like_chaperone"/>
</dbReference>
<dbReference type="CDD" id="cd06464">
    <property type="entry name" value="ACD_sHsps-like"/>
    <property type="match status" value="1"/>
</dbReference>
<dbReference type="Pfam" id="PF00011">
    <property type="entry name" value="HSP20"/>
    <property type="match status" value="1"/>
</dbReference>
<feature type="domain" description="SHSP" evidence="3">
    <location>
        <begin position="1"/>
        <end position="131"/>
    </location>
</feature>
<organism evidence="4 5">
    <name type="scientific">Sulfobacillus benefaciens</name>
    <dbReference type="NCBI Taxonomy" id="453960"/>
    <lineage>
        <taxon>Bacteria</taxon>
        <taxon>Bacillati</taxon>
        <taxon>Bacillota</taxon>
        <taxon>Clostridia</taxon>
        <taxon>Eubacteriales</taxon>
        <taxon>Clostridiales Family XVII. Incertae Sedis</taxon>
        <taxon>Sulfobacillus</taxon>
    </lineage>
</organism>
<evidence type="ECO:0000256" key="2">
    <source>
        <dbReference type="RuleBase" id="RU003616"/>
    </source>
</evidence>
<evidence type="ECO:0000256" key="1">
    <source>
        <dbReference type="PROSITE-ProRule" id="PRU00285"/>
    </source>
</evidence>
<dbReference type="InterPro" id="IPR002068">
    <property type="entry name" value="A-crystallin/Hsp20_dom"/>
</dbReference>
<evidence type="ECO:0000313" key="4">
    <source>
        <dbReference type="EMBL" id="PSR30487.1"/>
    </source>
</evidence>
<sequence>MSFLPIQRTQPLEVRDPFMELQNDVSQLFNRLSRLWADDGIFSDRPLTTPTMDIEEDDKNFYIRLRNAEHHKESRRSFTTERIYGRFYREIMLPVEADVDRLHASLKHGVLTVTMPKSANTIRRSIPIDNT</sequence>
<proteinExistence type="inferred from homology"/>
<dbReference type="Gene3D" id="2.60.40.790">
    <property type="match status" value="1"/>
</dbReference>
<dbReference type="Proteomes" id="UP000242972">
    <property type="component" value="Unassembled WGS sequence"/>
</dbReference>
<gene>
    <name evidence="4" type="ORF">C7B46_17860</name>
</gene>
<comment type="caution">
    <text evidence="4">The sequence shown here is derived from an EMBL/GenBank/DDBJ whole genome shotgun (WGS) entry which is preliminary data.</text>
</comment>
<name>A0A2T2X7Q3_9FIRM</name>
<reference evidence="4 5" key="1">
    <citation type="journal article" date="2014" name="BMC Genomics">
        <title>Comparison of environmental and isolate Sulfobacillus genomes reveals diverse carbon, sulfur, nitrogen, and hydrogen metabolisms.</title>
        <authorList>
            <person name="Justice N.B."/>
            <person name="Norman A."/>
            <person name="Brown C.T."/>
            <person name="Singh A."/>
            <person name="Thomas B.C."/>
            <person name="Banfield J.F."/>
        </authorList>
    </citation>
    <scope>NUCLEOTIDE SEQUENCE [LARGE SCALE GENOMIC DNA]</scope>
    <source>
        <strain evidence="4">AMDSBA4</strain>
    </source>
</reference>
<accession>A0A2T2X7Q3</accession>
<evidence type="ECO:0000259" key="3">
    <source>
        <dbReference type="PROSITE" id="PS01031"/>
    </source>
</evidence>
<protein>
    <submittedName>
        <fullName evidence="4">Heat-shock protein Hsp20</fullName>
    </submittedName>
</protein>
<comment type="similarity">
    <text evidence="1 2">Belongs to the small heat shock protein (HSP20) family.</text>
</comment>
<evidence type="ECO:0000313" key="5">
    <source>
        <dbReference type="Proteomes" id="UP000242972"/>
    </source>
</evidence>
<dbReference type="EMBL" id="PXYW01000078">
    <property type="protein sequence ID" value="PSR30487.1"/>
    <property type="molecule type" value="Genomic_DNA"/>
</dbReference>